<keyword evidence="1" id="KW-0479">Metal-binding</keyword>
<reference evidence="7 8" key="1">
    <citation type="submission" date="2024-01" db="EMBL/GenBank/DDBJ databases">
        <title>The genomes of 5 underutilized Papilionoideae crops provide insights into root nodulation and disease resistanc.</title>
        <authorList>
            <person name="Jiang F."/>
        </authorList>
    </citation>
    <scope>NUCLEOTIDE SEQUENCE [LARGE SCALE GENOMIC DNA]</scope>
    <source>
        <strain evidence="7">LVBAO_FW01</strain>
        <tissue evidence="7">Leaves</tissue>
    </source>
</reference>
<evidence type="ECO:0000313" key="7">
    <source>
        <dbReference type="EMBL" id="KAK7324236.1"/>
    </source>
</evidence>
<dbReference type="InterPro" id="IPR011011">
    <property type="entry name" value="Znf_FYVE_PHD"/>
</dbReference>
<proteinExistence type="predicted"/>
<name>A0AAN9KWE1_CANGL</name>
<dbReference type="InterPro" id="IPR059153">
    <property type="entry name" value="NSD_PHD-1st"/>
</dbReference>
<gene>
    <name evidence="7" type="ORF">VNO77_27765</name>
</gene>
<dbReference type="AlphaFoldDB" id="A0AAN9KWE1"/>
<sequence>MQIETLTKESGAALPAVKENCRKPFLASINSRYLLISRFISLTSYVCFLNTLCLVHISPISPNTYHHDLFFLLSVDHISILFIHNSTVTVSFKILDSFEGYLGMDSTGDIKRRATHCDQVYERRKKGTSSGKVPDSKKNKDLGSEPLMAKTDDKREIGDDGNYYVCEVCNDGGKLLCCEACPRTYHIACLGLKSIPKEEWKCANCFDDDDDLSKPIKYLKKLNFKKGISSKKVKDGSRSSL</sequence>
<dbReference type="GO" id="GO:0005634">
    <property type="term" value="C:nucleus"/>
    <property type="evidence" value="ECO:0007669"/>
    <property type="project" value="TreeGrafter"/>
</dbReference>
<evidence type="ECO:0000256" key="4">
    <source>
        <dbReference type="PROSITE-ProRule" id="PRU00146"/>
    </source>
</evidence>
<keyword evidence="8" id="KW-1185">Reference proteome</keyword>
<dbReference type="GO" id="GO:0003714">
    <property type="term" value="F:transcription corepressor activity"/>
    <property type="evidence" value="ECO:0007669"/>
    <property type="project" value="InterPro"/>
</dbReference>
<dbReference type="Gene3D" id="3.30.40.10">
    <property type="entry name" value="Zinc/RING finger domain, C3HC4 (zinc finger)"/>
    <property type="match status" value="1"/>
</dbReference>
<feature type="region of interest" description="Disordered" evidence="5">
    <location>
        <begin position="123"/>
        <end position="153"/>
    </location>
</feature>
<evidence type="ECO:0000256" key="1">
    <source>
        <dbReference type="ARBA" id="ARBA00022723"/>
    </source>
</evidence>
<accession>A0AAN9KWE1</accession>
<evidence type="ECO:0000256" key="5">
    <source>
        <dbReference type="SAM" id="MobiDB-lite"/>
    </source>
</evidence>
<dbReference type="GO" id="GO:0008270">
    <property type="term" value="F:zinc ion binding"/>
    <property type="evidence" value="ECO:0007669"/>
    <property type="project" value="UniProtKB-KW"/>
</dbReference>
<dbReference type="InterPro" id="IPR013083">
    <property type="entry name" value="Znf_RING/FYVE/PHD"/>
</dbReference>
<dbReference type="PANTHER" id="PTHR46309">
    <property type="entry name" value="PHD FINGER PROTEIN 12"/>
    <property type="match status" value="1"/>
</dbReference>
<evidence type="ECO:0000256" key="3">
    <source>
        <dbReference type="ARBA" id="ARBA00022833"/>
    </source>
</evidence>
<keyword evidence="3" id="KW-0862">Zinc</keyword>
<keyword evidence="2 4" id="KW-0863">Zinc-finger</keyword>
<feature type="domain" description="PHD-type" evidence="6">
    <location>
        <begin position="163"/>
        <end position="208"/>
    </location>
</feature>
<dbReference type="InterPro" id="IPR042163">
    <property type="entry name" value="PHF12"/>
</dbReference>
<dbReference type="PROSITE" id="PS01359">
    <property type="entry name" value="ZF_PHD_1"/>
    <property type="match status" value="1"/>
</dbReference>
<feature type="compositionally biased region" description="Basic and acidic residues" evidence="5">
    <location>
        <begin position="134"/>
        <end position="143"/>
    </location>
</feature>
<protein>
    <recommendedName>
        <fullName evidence="6">PHD-type domain-containing protein</fullName>
    </recommendedName>
</protein>
<evidence type="ECO:0000313" key="8">
    <source>
        <dbReference type="Proteomes" id="UP001367508"/>
    </source>
</evidence>
<dbReference type="SMART" id="SM00249">
    <property type="entry name" value="PHD"/>
    <property type="match status" value="1"/>
</dbReference>
<dbReference type="InterPro" id="IPR001965">
    <property type="entry name" value="Znf_PHD"/>
</dbReference>
<dbReference type="InterPro" id="IPR019786">
    <property type="entry name" value="Zinc_finger_PHD-type_CS"/>
</dbReference>
<evidence type="ECO:0000256" key="2">
    <source>
        <dbReference type="ARBA" id="ARBA00022771"/>
    </source>
</evidence>
<dbReference type="InterPro" id="IPR019787">
    <property type="entry name" value="Znf_PHD-finger"/>
</dbReference>
<dbReference type="EMBL" id="JAYMYQ010000006">
    <property type="protein sequence ID" value="KAK7324236.1"/>
    <property type="molecule type" value="Genomic_DNA"/>
</dbReference>
<dbReference type="Pfam" id="PF23011">
    <property type="entry name" value="PHD-1st_NSD"/>
    <property type="match status" value="1"/>
</dbReference>
<evidence type="ECO:0000259" key="6">
    <source>
        <dbReference type="PROSITE" id="PS50016"/>
    </source>
</evidence>
<comment type="caution">
    <text evidence="7">The sequence shown here is derived from an EMBL/GenBank/DDBJ whole genome shotgun (WGS) entry which is preliminary data.</text>
</comment>
<dbReference type="PROSITE" id="PS50016">
    <property type="entry name" value="ZF_PHD_2"/>
    <property type="match status" value="1"/>
</dbReference>
<dbReference type="PANTHER" id="PTHR46309:SF1">
    <property type="entry name" value="PHD FINGER PROTEIN 12"/>
    <property type="match status" value="1"/>
</dbReference>
<dbReference type="GO" id="GO:0006357">
    <property type="term" value="P:regulation of transcription by RNA polymerase II"/>
    <property type="evidence" value="ECO:0007669"/>
    <property type="project" value="TreeGrafter"/>
</dbReference>
<organism evidence="7 8">
    <name type="scientific">Canavalia gladiata</name>
    <name type="common">Sword bean</name>
    <name type="synonym">Dolichos gladiatus</name>
    <dbReference type="NCBI Taxonomy" id="3824"/>
    <lineage>
        <taxon>Eukaryota</taxon>
        <taxon>Viridiplantae</taxon>
        <taxon>Streptophyta</taxon>
        <taxon>Embryophyta</taxon>
        <taxon>Tracheophyta</taxon>
        <taxon>Spermatophyta</taxon>
        <taxon>Magnoliopsida</taxon>
        <taxon>eudicotyledons</taxon>
        <taxon>Gunneridae</taxon>
        <taxon>Pentapetalae</taxon>
        <taxon>rosids</taxon>
        <taxon>fabids</taxon>
        <taxon>Fabales</taxon>
        <taxon>Fabaceae</taxon>
        <taxon>Papilionoideae</taxon>
        <taxon>50 kb inversion clade</taxon>
        <taxon>NPAAA clade</taxon>
        <taxon>indigoferoid/millettioid clade</taxon>
        <taxon>Phaseoleae</taxon>
        <taxon>Canavalia</taxon>
    </lineage>
</organism>
<dbReference type="SUPFAM" id="SSF57903">
    <property type="entry name" value="FYVE/PHD zinc finger"/>
    <property type="match status" value="1"/>
</dbReference>
<dbReference type="Proteomes" id="UP001367508">
    <property type="component" value="Unassembled WGS sequence"/>
</dbReference>